<keyword evidence="2" id="KW-1185">Reference proteome</keyword>
<dbReference type="HOGENOM" id="CLU_2119482_0_0_0"/>
<dbReference type="RefSeq" id="WP_015246381.1">
    <property type="nucleotide sequence ID" value="NC_019892.1"/>
</dbReference>
<proteinExistence type="predicted"/>
<gene>
    <name evidence="1" type="ordered locus">Sinac_2948</name>
</gene>
<dbReference type="OrthoDB" id="9917747at2"/>
<dbReference type="Proteomes" id="UP000010798">
    <property type="component" value="Chromosome"/>
</dbReference>
<evidence type="ECO:0000313" key="1">
    <source>
        <dbReference type="EMBL" id="AGA27232.1"/>
    </source>
</evidence>
<dbReference type="AlphaFoldDB" id="L0DDA3"/>
<sequence length="114" mass="12876">MRNLQIAISTLERAGYSQPSQANAFYPANNQDDHIHLGVPTSYLDGTNQRFAEPGNVFVTYISLKKDGVFWFKLLHDDVTGYFSFPEGKGMDDLPVDWRRALEALNMIQSHVVA</sequence>
<dbReference type="KEGG" id="saci:Sinac_2948"/>
<reference evidence="1 2" key="1">
    <citation type="submission" date="2012-02" db="EMBL/GenBank/DDBJ databases">
        <title>Complete sequence of chromosome of Singulisphaera acidiphila DSM 18658.</title>
        <authorList>
            <consortium name="US DOE Joint Genome Institute (JGI-PGF)"/>
            <person name="Lucas S."/>
            <person name="Copeland A."/>
            <person name="Lapidus A."/>
            <person name="Glavina del Rio T."/>
            <person name="Dalin E."/>
            <person name="Tice H."/>
            <person name="Bruce D."/>
            <person name="Goodwin L."/>
            <person name="Pitluck S."/>
            <person name="Peters L."/>
            <person name="Ovchinnikova G."/>
            <person name="Chertkov O."/>
            <person name="Kyrpides N."/>
            <person name="Mavromatis K."/>
            <person name="Ivanova N."/>
            <person name="Brettin T."/>
            <person name="Detter J.C."/>
            <person name="Han C."/>
            <person name="Larimer F."/>
            <person name="Land M."/>
            <person name="Hauser L."/>
            <person name="Markowitz V."/>
            <person name="Cheng J.-F."/>
            <person name="Hugenholtz P."/>
            <person name="Woyke T."/>
            <person name="Wu D."/>
            <person name="Tindall B."/>
            <person name="Pomrenke H."/>
            <person name="Brambilla E."/>
            <person name="Klenk H.-P."/>
            <person name="Eisen J.A."/>
        </authorList>
    </citation>
    <scope>NUCLEOTIDE SEQUENCE [LARGE SCALE GENOMIC DNA]</scope>
    <source>
        <strain evidence="2">ATCC BAA-1392 / DSM 18658 / VKM B-2454 / MOB10</strain>
    </source>
</reference>
<organism evidence="1 2">
    <name type="scientific">Singulisphaera acidiphila (strain ATCC BAA-1392 / DSM 18658 / VKM B-2454 / MOB10)</name>
    <dbReference type="NCBI Taxonomy" id="886293"/>
    <lineage>
        <taxon>Bacteria</taxon>
        <taxon>Pseudomonadati</taxon>
        <taxon>Planctomycetota</taxon>
        <taxon>Planctomycetia</taxon>
        <taxon>Isosphaerales</taxon>
        <taxon>Isosphaeraceae</taxon>
        <taxon>Singulisphaera</taxon>
    </lineage>
</organism>
<evidence type="ECO:0000313" key="2">
    <source>
        <dbReference type="Proteomes" id="UP000010798"/>
    </source>
</evidence>
<dbReference type="EMBL" id="CP003364">
    <property type="protein sequence ID" value="AGA27232.1"/>
    <property type="molecule type" value="Genomic_DNA"/>
</dbReference>
<protein>
    <submittedName>
        <fullName evidence="1">Uncharacterized protein</fullName>
    </submittedName>
</protein>
<accession>L0DDA3</accession>
<name>L0DDA3_SINAD</name>